<sequence length="667" mass="74768">MEAETAVLLSNKNSSEPIGAFDGLVACCLKHAGKTYVVTSPNQRYIPLPIIGDQETRMRSDMRYGAADFAMYPQPLISTQSHLPLIRKKPSDDNDPRAVLWWNPTLADFVPSTNSLVDGLGEISSSKLAALILHKSAISPEVNAFLLESAAHSKLSKDSVRSIKTHLNHSLQRLSRLKMTYSQMVLNVVDFQRTFLELEAFLCYMTVVRPRFGGWQNTASEVHKTLGTFTKDPQAAQKLFDAGVPLWFIREWDGKNIKSNILAVVVPVQPHTLLCIQETTPPSSTIAVSPFGSSRGYEAIIHRSVDIVLCPDTLSSSDPANSPPPPVSSSLSSSASRSSTNTGHLTARRNNQSQRRVADPYVKPNFGGRNKFIPLETRYAPHAIPSWTVALKKVDNAPINYKHLYREAVGYSIPEPGLIACSTRIVRMLSNWLQIRPAWLACLGGGGRALKNQVWRDILSSDLKGPTPTSTSASTRSSQHRNSALYCLQKTLGPRDIQQARTSVPCWKGEVFSPDELPNENIVRQVLWELYELNFHEELFALDTVMQPRYLSTNSRASYDRYDLLTRCFERFRSPQVNDSDVGLAHHDFRERLVFLQHLARVMVSWPGCLPCVDQLLNVDQRRLGVLIGETNAALIEEEMAMFYCQTFFNEFGRAAQIPHRLYKSDR</sequence>
<evidence type="ECO:0000256" key="1">
    <source>
        <dbReference type="SAM" id="MobiDB-lite"/>
    </source>
</evidence>
<feature type="compositionally biased region" description="Low complexity" evidence="1">
    <location>
        <begin position="328"/>
        <end position="339"/>
    </location>
</feature>
<feature type="region of interest" description="Disordered" evidence="1">
    <location>
        <begin position="315"/>
        <end position="363"/>
    </location>
</feature>
<accession>A0A409WRR5</accession>
<proteinExistence type="predicted"/>
<dbReference type="AlphaFoldDB" id="A0A409WRR5"/>
<evidence type="ECO:0000313" key="3">
    <source>
        <dbReference type="Proteomes" id="UP000284842"/>
    </source>
</evidence>
<evidence type="ECO:0000313" key="2">
    <source>
        <dbReference type="EMBL" id="PPQ81169.1"/>
    </source>
</evidence>
<organism evidence="2 3">
    <name type="scientific">Panaeolus cyanescens</name>
    <dbReference type="NCBI Taxonomy" id="181874"/>
    <lineage>
        <taxon>Eukaryota</taxon>
        <taxon>Fungi</taxon>
        <taxon>Dikarya</taxon>
        <taxon>Basidiomycota</taxon>
        <taxon>Agaricomycotina</taxon>
        <taxon>Agaricomycetes</taxon>
        <taxon>Agaricomycetidae</taxon>
        <taxon>Agaricales</taxon>
        <taxon>Agaricineae</taxon>
        <taxon>Galeropsidaceae</taxon>
        <taxon>Panaeolus</taxon>
    </lineage>
</organism>
<keyword evidence="3" id="KW-1185">Reference proteome</keyword>
<comment type="caution">
    <text evidence="2">The sequence shown here is derived from an EMBL/GenBank/DDBJ whole genome shotgun (WGS) entry which is preliminary data.</text>
</comment>
<gene>
    <name evidence="2" type="ORF">CVT24_007936</name>
</gene>
<feature type="compositionally biased region" description="Polar residues" evidence="1">
    <location>
        <begin position="340"/>
        <end position="355"/>
    </location>
</feature>
<reference evidence="2 3" key="1">
    <citation type="journal article" date="2018" name="Evol. Lett.">
        <title>Horizontal gene cluster transfer increased hallucinogenic mushroom diversity.</title>
        <authorList>
            <person name="Reynolds H.T."/>
            <person name="Vijayakumar V."/>
            <person name="Gluck-Thaler E."/>
            <person name="Korotkin H.B."/>
            <person name="Matheny P.B."/>
            <person name="Slot J.C."/>
        </authorList>
    </citation>
    <scope>NUCLEOTIDE SEQUENCE [LARGE SCALE GENOMIC DNA]</scope>
    <source>
        <strain evidence="2 3">2629</strain>
    </source>
</reference>
<dbReference type="EMBL" id="NHTK01005305">
    <property type="protein sequence ID" value="PPQ81169.1"/>
    <property type="molecule type" value="Genomic_DNA"/>
</dbReference>
<protein>
    <submittedName>
        <fullName evidence="2">Uncharacterized protein</fullName>
    </submittedName>
</protein>
<name>A0A409WRR5_9AGAR</name>
<dbReference type="InParanoid" id="A0A409WRR5"/>
<dbReference type="OrthoDB" id="2634326at2759"/>
<dbReference type="Proteomes" id="UP000284842">
    <property type="component" value="Unassembled WGS sequence"/>
</dbReference>